<keyword evidence="2" id="KW-1185">Reference proteome</keyword>
<protein>
    <submittedName>
        <fullName evidence="1">Uncharacterized protein</fullName>
    </submittedName>
</protein>
<dbReference type="Proteomes" id="UP000237105">
    <property type="component" value="Unassembled WGS sequence"/>
</dbReference>
<dbReference type="EMBL" id="JXTB01000488">
    <property type="protein sequence ID" value="PON38678.1"/>
    <property type="molecule type" value="Genomic_DNA"/>
</dbReference>
<name>A0A2P5AQ37_PARAD</name>
<gene>
    <name evidence="1" type="ORF">PanWU01x14_310760</name>
</gene>
<comment type="caution">
    <text evidence="1">The sequence shown here is derived from an EMBL/GenBank/DDBJ whole genome shotgun (WGS) entry which is preliminary data.</text>
</comment>
<proteinExistence type="predicted"/>
<accession>A0A2P5AQ37</accession>
<reference evidence="2" key="1">
    <citation type="submission" date="2016-06" db="EMBL/GenBank/DDBJ databases">
        <title>Parallel loss of symbiosis genes in relatives of nitrogen-fixing non-legume Parasponia.</title>
        <authorList>
            <person name="Van Velzen R."/>
            <person name="Holmer R."/>
            <person name="Bu F."/>
            <person name="Rutten L."/>
            <person name="Van Zeijl A."/>
            <person name="Liu W."/>
            <person name="Santuari L."/>
            <person name="Cao Q."/>
            <person name="Sharma T."/>
            <person name="Shen D."/>
            <person name="Roswanjaya Y."/>
            <person name="Wardhani T."/>
            <person name="Kalhor M.S."/>
            <person name="Jansen J."/>
            <person name="Van den Hoogen J."/>
            <person name="Gungor B."/>
            <person name="Hartog M."/>
            <person name="Hontelez J."/>
            <person name="Verver J."/>
            <person name="Yang W.-C."/>
            <person name="Schijlen E."/>
            <person name="Repin R."/>
            <person name="Schilthuizen M."/>
            <person name="Schranz E."/>
            <person name="Heidstra R."/>
            <person name="Miyata K."/>
            <person name="Fedorova E."/>
            <person name="Kohlen W."/>
            <person name="Bisseling T."/>
            <person name="Smit S."/>
            <person name="Geurts R."/>
        </authorList>
    </citation>
    <scope>NUCLEOTIDE SEQUENCE [LARGE SCALE GENOMIC DNA]</scope>
    <source>
        <strain evidence="2">cv. WU1-14</strain>
    </source>
</reference>
<sequence>MNSPFILLATIRIMFFITHSLRGCYIVILENHYYFHSPRTSPWENNREIERRERVYFFSLYFFTTHS</sequence>
<evidence type="ECO:0000313" key="2">
    <source>
        <dbReference type="Proteomes" id="UP000237105"/>
    </source>
</evidence>
<evidence type="ECO:0000313" key="1">
    <source>
        <dbReference type="EMBL" id="PON38678.1"/>
    </source>
</evidence>
<dbReference type="AlphaFoldDB" id="A0A2P5AQ37"/>
<organism evidence="1 2">
    <name type="scientific">Parasponia andersonii</name>
    <name type="common">Sponia andersonii</name>
    <dbReference type="NCBI Taxonomy" id="3476"/>
    <lineage>
        <taxon>Eukaryota</taxon>
        <taxon>Viridiplantae</taxon>
        <taxon>Streptophyta</taxon>
        <taxon>Embryophyta</taxon>
        <taxon>Tracheophyta</taxon>
        <taxon>Spermatophyta</taxon>
        <taxon>Magnoliopsida</taxon>
        <taxon>eudicotyledons</taxon>
        <taxon>Gunneridae</taxon>
        <taxon>Pentapetalae</taxon>
        <taxon>rosids</taxon>
        <taxon>fabids</taxon>
        <taxon>Rosales</taxon>
        <taxon>Cannabaceae</taxon>
        <taxon>Parasponia</taxon>
    </lineage>
</organism>